<organism evidence="1 2">
    <name type="scientific">Dermacentor silvarum</name>
    <name type="common">Tick</name>
    <dbReference type="NCBI Taxonomy" id="543639"/>
    <lineage>
        <taxon>Eukaryota</taxon>
        <taxon>Metazoa</taxon>
        <taxon>Ecdysozoa</taxon>
        <taxon>Arthropoda</taxon>
        <taxon>Chelicerata</taxon>
        <taxon>Arachnida</taxon>
        <taxon>Acari</taxon>
        <taxon>Parasitiformes</taxon>
        <taxon>Ixodida</taxon>
        <taxon>Ixodoidea</taxon>
        <taxon>Ixodidae</taxon>
        <taxon>Rhipicephalinae</taxon>
        <taxon>Dermacentor</taxon>
    </lineage>
</organism>
<dbReference type="Proteomes" id="UP000821865">
    <property type="component" value="Chromosome 1"/>
</dbReference>
<gene>
    <name evidence="1" type="ORF">HPB49_022163</name>
</gene>
<dbReference type="EMBL" id="CM023470">
    <property type="protein sequence ID" value="KAH7981168.1"/>
    <property type="molecule type" value="Genomic_DNA"/>
</dbReference>
<keyword evidence="2" id="KW-1185">Reference proteome</keyword>
<name>A0ACB8E3G9_DERSI</name>
<accession>A0ACB8E3G9</accession>
<protein>
    <submittedName>
        <fullName evidence="1">Uncharacterized protein</fullName>
    </submittedName>
</protein>
<proteinExistence type="predicted"/>
<evidence type="ECO:0000313" key="1">
    <source>
        <dbReference type="EMBL" id="KAH7981168.1"/>
    </source>
</evidence>
<sequence>MALSWRRRRKQTGSAVHVEPRLLATDVLRRKGGTSNAPLSAENQARHSRYLRPTRPASHHRSARKRCHWHPLPSARTSLHSLRLWLLPVPAKASYGLSGRAPLRKADDHRRRTPLVRTEPERRRHDLPEPTRDVARTGLEVVGAQHMDGAQSRPVTDDRKTFPQAALVRERPEGTDAYDDFLVHETLRATVCDEVEACLDAYSSSELRKVVRKTFAELFDSHV</sequence>
<comment type="caution">
    <text evidence="1">The sequence shown here is derived from an EMBL/GenBank/DDBJ whole genome shotgun (WGS) entry which is preliminary data.</text>
</comment>
<reference evidence="1" key="1">
    <citation type="submission" date="2020-05" db="EMBL/GenBank/DDBJ databases">
        <title>Large-scale comparative analyses of tick genomes elucidate their genetic diversity and vector capacities.</title>
        <authorList>
            <person name="Jia N."/>
            <person name="Wang J."/>
            <person name="Shi W."/>
            <person name="Du L."/>
            <person name="Sun Y."/>
            <person name="Zhan W."/>
            <person name="Jiang J."/>
            <person name="Wang Q."/>
            <person name="Zhang B."/>
            <person name="Ji P."/>
            <person name="Sakyi L.B."/>
            <person name="Cui X."/>
            <person name="Yuan T."/>
            <person name="Jiang B."/>
            <person name="Yang W."/>
            <person name="Lam T.T.-Y."/>
            <person name="Chang Q."/>
            <person name="Ding S."/>
            <person name="Wang X."/>
            <person name="Zhu J."/>
            <person name="Ruan X."/>
            <person name="Zhao L."/>
            <person name="Wei J."/>
            <person name="Que T."/>
            <person name="Du C."/>
            <person name="Cheng J."/>
            <person name="Dai P."/>
            <person name="Han X."/>
            <person name="Huang E."/>
            <person name="Gao Y."/>
            <person name="Liu J."/>
            <person name="Shao H."/>
            <person name="Ye R."/>
            <person name="Li L."/>
            <person name="Wei W."/>
            <person name="Wang X."/>
            <person name="Wang C."/>
            <person name="Yang T."/>
            <person name="Huo Q."/>
            <person name="Li W."/>
            <person name="Guo W."/>
            <person name="Chen H."/>
            <person name="Zhou L."/>
            <person name="Ni X."/>
            <person name="Tian J."/>
            <person name="Zhou Y."/>
            <person name="Sheng Y."/>
            <person name="Liu T."/>
            <person name="Pan Y."/>
            <person name="Xia L."/>
            <person name="Li J."/>
            <person name="Zhao F."/>
            <person name="Cao W."/>
        </authorList>
    </citation>
    <scope>NUCLEOTIDE SEQUENCE</scope>
    <source>
        <strain evidence="1">Dsil-2018</strain>
    </source>
</reference>
<evidence type="ECO:0000313" key="2">
    <source>
        <dbReference type="Proteomes" id="UP000821865"/>
    </source>
</evidence>